<feature type="transmembrane region" description="Helical" evidence="17">
    <location>
        <begin position="195"/>
        <end position="213"/>
    </location>
</feature>
<evidence type="ECO:0000256" key="15">
    <source>
        <dbReference type="ARBA" id="ARBA00023136"/>
    </source>
</evidence>
<dbReference type="InterPro" id="IPR004481">
    <property type="entry name" value="K/Na/Ca-exchanger"/>
</dbReference>
<sequence length="513" mass="57414">MLEWKQREGTCTKFRMTASKLILIPITFLIINTVSQFWNIHTSQRELHDDHFPAGKRSILSTVDDDNNCTKPTIMDFPQVTFPGGEIGKLIFPLLISIYIYILIAKICDDYFIGCIKVICSKIGFSGDVAGATLMAAATSSPELFIHMVGTFVTHTNLGIGTIVGSVVFNVLGVPGLCGLFSLDTKVMLLDVYPLVRDSIMYCFSLTTVTVFLRDKVIYWYEAGSMILLYLLYLIVMSKNNILRSKFDSFIYRFHSTENPWENDVSWPLLQNKEGVESPVGNGHKVTIEDFGDETEIEEGYLCCWPSGSNIFGKIVWLLTLPINIVLKFTIPNCRNENARKFFMVTLIMCMCWIAVSCYAIAWMITITGFVLKVPDSVMGLTFIAAGMSMPETISSIIVAKQGQGSMAIANCLGSNIFDLLFCFGLPWMIKSAFFSDVAGHYVDVNSLGLNYYISVLFVAIAVLLITLAANKFVLNRLVGYICMTMYLLFITFLVLLELEYLIDESPPMCSID</sequence>
<keyword evidence="20" id="KW-1185">Reference proteome</keyword>
<evidence type="ECO:0000256" key="10">
    <source>
        <dbReference type="ARBA" id="ARBA00022847"/>
    </source>
</evidence>
<evidence type="ECO:0000256" key="4">
    <source>
        <dbReference type="ARBA" id="ARBA00022449"/>
    </source>
</evidence>
<keyword evidence="15 17" id="KW-0472">Membrane</keyword>
<keyword evidence="12 17" id="KW-1133">Transmembrane helix</keyword>
<reference evidence="19 20" key="1">
    <citation type="journal article" date="2017" name="Gigascience">
        <title>Genome sequence of the small brown planthopper, Laodelphax striatellus.</title>
        <authorList>
            <person name="Zhu J."/>
            <person name="Jiang F."/>
            <person name="Wang X."/>
            <person name="Yang P."/>
            <person name="Bao Y."/>
            <person name="Zhao W."/>
            <person name="Wang W."/>
            <person name="Lu H."/>
            <person name="Wang Q."/>
            <person name="Cui N."/>
            <person name="Li J."/>
            <person name="Chen X."/>
            <person name="Luo L."/>
            <person name="Yu J."/>
            <person name="Kang L."/>
            <person name="Cui F."/>
        </authorList>
    </citation>
    <scope>NUCLEOTIDE SEQUENCE [LARGE SCALE GENOMIC DNA]</scope>
    <source>
        <strain evidence="19">Lst14</strain>
    </source>
</reference>
<keyword evidence="10" id="KW-0769">Symport</keyword>
<dbReference type="GO" id="GO:0008273">
    <property type="term" value="F:calcium, potassium:sodium antiporter activity"/>
    <property type="evidence" value="ECO:0007669"/>
    <property type="project" value="TreeGrafter"/>
</dbReference>
<dbReference type="Pfam" id="PF01699">
    <property type="entry name" value="Na_Ca_ex"/>
    <property type="match status" value="2"/>
</dbReference>
<organism evidence="19 20">
    <name type="scientific">Laodelphax striatellus</name>
    <name type="common">Small brown planthopper</name>
    <name type="synonym">Delphax striatella</name>
    <dbReference type="NCBI Taxonomy" id="195883"/>
    <lineage>
        <taxon>Eukaryota</taxon>
        <taxon>Metazoa</taxon>
        <taxon>Ecdysozoa</taxon>
        <taxon>Arthropoda</taxon>
        <taxon>Hexapoda</taxon>
        <taxon>Insecta</taxon>
        <taxon>Pterygota</taxon>
        <taxon>Neoptera</taxon>
        <taxon>Paraneoptera</taxon>
        <taxon>Hemiptera</taxon>
        <taxon>Auchenorrhyncha</taxon>
        <taxon>Fulgoroidea</taxon>
        <taxon>Delphacidae</taxon>
        <taxon>Criomorphinae</taxon>
        <taxon>Laodelphax</taxon>
    </lineage>
</organism>
<evidence type="ECO:0000313" key="19">
    <source>
        <dbReference type="EMBL" id="RZF38052.1"/>
    </source>
</evidence>
<evidence type="ECO:0000256" key="17">
    <source>
        <dbReference type="SAM" id="Phobius"/>
    </source>
</evidence>
<evidence type="ECO:0000256" key="7">
    <source>
        <dbReference type="ARBA" id="ARBA00022692"/>
    </source>
</evidence>
<evidence type="ECO:0000256" key="12">
    <source>
        <dbReference type="ARBA" id="ARBA00022989"/>
    </source>
</evidence>
<dbReference type="InterPro" id="IPR044880">
    <property type="entry name" value="NCX_ion-bd_dom_sf"/>
</dbReference>
<feature type="transmembrane region" description="Helical" evidence="17">
    <location>
        <begin position="450"/>
        <end position="471"/>
    </location>
</feature>
<name>A0A482WXM2_LAOST</name>
<feature type="transmembrane region" description="Helical" evidence="17">
    <location>
        <begin position="378"/>
        <end position="400"/>
    </location>
</feature>
<feature type="domain" description="Sodium/calcium exchanger membrane region" evidence="18">
    <location>
        <begin position="96"/>
        <end position="237"/>
    </location>
</feature>
<feature type="transmembrane region" description="Helical" evidence="17">
    <location>
        <begin position="119"/>
        <end position="138"/>
    </location>
</feature>
<evidence type="ECO:0000256" key="5">
    <source>
        <dbReference type="ARBA" id="ARBA00022538"/>
    </source>
</evidence>
<keyword evidence="11" id="KW-0630">Potassium</keyword>
<keyword evidence="14" id="KW-0406">Ion transport</keyword>
<dbReference type="GO" id="GO:0005886">
    <property type="term" value="C:plasma membrane"/>
    <property type="evidence" value="ECO:0007669"/>
    <property type="project" value="TreeGrafter"/>
</dbReference>
<keyword evidence="7 17" id="KW-0812">Transmembrane</keyword>
<feature type="transmembrane region" description="Helical" evidence="17">
    <location>
        <begin position="407"/>
        <end position="430"/>
    </location>
</feature>
<comment type="caution">
    <text evidence="19">The sequence shown here is derived from an EMBL/GenBank/DDBJ whole genome shotgun (WGS) entry which is preliminary data.</text>
</comment>
<dbReference type="GO" id="GO:0015293">
    <property type="term" value="F:symporter activity"/>
    <property type="evidence" value="ECO:0007669"/>
    <property type="project" value="UniProtKB-KW"/>
</dbReference>
<keyword evidence="16" id="KW-0739">Sodium transport</keyword>
<dbReference type="Gene3D" id="1.20.1420.30">
    <property type="entry name" value="NCX, central ion-binding region"/>
    <property type="match status" value="2"/>
</dbReference>
<evidence type="ECO:0000313" key="20">
    <source>
        <dbReference type="Proteomes" id="UP000291343"/>
    </source>
</evidence>
<dbReference type="OrthoDB" id="2127281at2759"/>
<evidence type="ECO:0000256" key="2">
    <source>
        <dbReference type="ARBA" id="ARBA00005364"/>
    </source>
</evidence>
<dbReference type="NCBIfam" id="TIGR00367">
    <property type="entry name" value="calcium/sodium antiporter"/>
    <property type="match status" value="1"/>
</dbReference>
<feature type="transmembrane region" description="Helical" evidence="17">
    <location>
        <begin position="90"/>
        <end position="107"/>
    </location>
</feature>
<evidence type="ECO:0000256" key="1">
    <source>
        <dbReference type="ARBA" id="ARBA00004141"/>
    </source>
</evidence>
<feature type="transmembrane region" description="Helical" evidence="17">
    <location>
        <begin position="478"/>
        <end position="497"/>
    </location>
</feature>
<dbReference type="GO" id="GO:0006874">
    <property type="term" value="P:intracellular calcium ion homeostasis"/>
    <property type="evidence" value="ECO:0007669"/>
    <property type="project" value="TreeGrafter"/>
</dbReference>
<evidence type="ECO:0000256" key="9">
    <source>
        <dbReference type="ARBA" id="ARBA00022837"/>
    </source>
</evidence>
<evidence type="ECO:0000259" key="18">
    <source>
        <dbReference type="Pfam" id="PF01699"/>
    </source>
</evidence>
<dbReference type="PANTHER" id="PTHR10846:SF73">
    <property type="entry name" value="SODIUM_CALCIUM EXCHANGER MEMBRANE REGION DOMAIN-CONTAINING PROTEIN"/>
    <property type="match status" value="1"/>
</dbReference>
<dbReference type="InterPro" id="IPR004837">
    <property type="entry name" value="NaCa_Exmemb"/>
</dbReference>
<feature type="domain" description="Sodium/calcium exchanger membrane region" evidence="18">
    <location>
        <begin position="344"/>
        <end position="495"/>
    </location>
</feature>
<keyword evidence="9" id="KW-0106">Calcium</keyword>
<feature type="transmembrane region" description="Helical" evidence="17">
    <location>
        <begin position="21"/>
        <end position="40"/>
    </location>
</feature>
<keyword evidence="3" id="KW-0813">Transport</keyword>
<dbReference type="FunFam" id="1.20.1420.30:FF:000009">
    <property type="entry name" value="sodium/potassium/calcium exchanger 5 isoform X2"/>
    <property type="match status" value="1"/>
</dbReference>
<keyword evidence="5" id="KW-0633">Potassium transport</keyword>
<gene>
    <name evidence="19" type="ORF">LSTR_LSTR006451</name>
</gene>
<comment type="similarity">
    <text evidence="2">Belongs to the Ca(2+):cation antiporter (CaCA) (TC 2.A.19) family. SLC24A subfamily.</text>
</comment>
<evidence type="ECO:0000256" key="13">
    <source>
        <dbReference type="ARBA" id="ARBA00023053"/>
    </source>
</evidence>
<accession>A0A482WXM2</accession>
<evidence type="ECO:0000256" key="6">
    <source>
        <dbReference type="ARBA" id="ARBA00022568"/>
    </source>
</evidence>
<evidence type="ECO:0000256" key="16">
    <source>
        <dbReference type="ARBA" id="ARBA00023201"/>
    </source>
</evidence>
<keyword evidence="6" id="KW-0109">Calcium transport</keyword>
<dbReference type="GO" id="GO:0005262">
    <property type="term" value="F:calcium channel activity"/>
    <property type="evidence" value="ECO:0007669"/>
    <property type="project" value="TreeGrafter"/>
</dbReference>
<keyword evidence="13" id="KW-0915">Sodium</keyword>
<dbReference type="InParanoid" id="A0A482WXM2"/>
<evidence type="ECO:0000256" key="8">
    <source>
        <dbReference type="ARBA" id="ARBA00022729"/>
    </source>
</evidence>
<protein>
    <recommendedName>
        <fullName evidence="18">Sodium/calcium exchanger membrane region domain-containing protein</fullName>
    </recommendedName>
</protein>
<feature type="transmembrane region" description="Helical" evidence="17">
    <location>
        <begin position="219"/>
        <end position="236"/>
    </location>
</feature>
<feature type="transmembrane region" description="Helical" evidence="17">
    <location>
        <begin position="342"/>
        <end position="372"/>
    </location>
</feature>
<dbReference type="PANTHER" id="PTHR10846">
    <property type="entry name" value="SODIUM/POTASSIUM/CALCIUM EXCHANGER"/>
    <property type="match status" value="1"/>
</dbReference>
<comment type="subcellular location">
    <subcellularLocation>
        <location evidence="1">Membrane</location>
        <topology evidence="1">Multi-pass membrane protein</topology>
    </subcellularLocation>
</comment>
<dbReference type="EMBL" id="QKKF02022824">
    <property type="protein sequence ID" value="RZF38052.1"/>
    <property type="molecule type" value="Genomic_DNA"/>
</dbReference>
<keyword evidence="4" id="KW-0050">Antiport</keyword>
<dbReference type="STRING" id="195883.A0A482WXM2"/>
<dbReference type="Proteomes" id="UP000291343">
    <property type="component" value="Unassembled WGS sequence"/>
</dbReference>
<dbReference type="AlphaFoldDB" id="A0A482WXM2"/>
<evidence type="ECO:0000256" key="14">
    <source>
        <dbReference type="ARBA" id="ARBA00023065"/>
    </source>
</evidence>
<evidence type="ECO:0000256" key="3">
    <source>
        <dbReference type="ARBA" id="ARBA00022448"/>
    </source>
</evidence>
<keyword evidence="8" id="KW-0732">Signal</keyword>
<feature type="transmembrane region" description="Helical" evidence="17">
    <location>
        <begin position="158"/>
        <end position="183"/>
    </location>
</feature>
<evidence type="ECO:0000256" key="11">
    <source>
        <dbReference type="ARBA" id="ARBA00022958"/>
    </source>
</evidence>
<proteinExistence type="inferred from homology"/>